<comment type="caution">
    <text evidence="2">The sequence shown here is derived from an EMBL/GenBank/DDBJ whole genome shotgun (WGS) entry which is preliminary data.</text>
</comment>
<feature type="region of interest" description="Disordered" evidence="1">
    <location>
        <begin position="94"/>
        <end position="117"/>
    </location>
</feature>
<sequence length="117" mass="12911">MAKRRRVPGISPNPMTNLIVTDIMLRTISLAARRVAQAELLKTGLRGKEAEKLAKRKSLRRTLFSAGLARLATRSIPGAMVVSGGVFAKTLYDRSKSRRARHEGNKKLQKSLAKAED</sequence>
<protein>
    <submittedName>
        <fullName evidence="2">Uncharacterized protein</fullName>
    </submittedName>
</protein>
<evidence type="ECO:0000313" key="3">
    <source>
        <dbReference type="Proteomes" id="UP001259803"/>
    </source>
</evidence>
<evidence type="ECO:0000313" key="2">
    <source>
        <dbReference type="EMBL" id="MDT0574912.1"/>
    </source>
</evidence>
<proteinExistence type="predicted"/>
<reference evidence="2 3" key="1">
    <citation type="submission" date="2023-09" db="EMBL/GenBank/DDBJ databases">
        <authorList>
            <person name="Rey-Velasco X."/>
        </authorList>
    </citation>
    <scope>NUCLEOTIDE SEQUENCE [LARGE SCALE GENOMIC DNA]</scope>
    <source>
        <strain evidence="2 3">F390</strain>
    </source>
</reference>
<accession>A0ABU2ZE88</accession>
<dbReference type="Proteomes" id="UP001259803">
    <property type="component" value="Unassembled WGS sequence"/>
</dbReference>
<evidence type="ECO:0000256" key="1">
    <source>
        <dbReference type="SAM" id="MobiDB-lite"/>
    </source>
</evidence>
<dbReference type="RefSeq" id="WP_311339469.1">
    <property type="nucleotide sequence ID" value="NZ_JAVRHS010000001.1"/>
</dbReference>
<organism evidence="2 3">
    <name type="scientific">Croceicoccus esteveae</name>
    <dbReference type="NCBI Taxonomy" id="3075597"/>
    <lineage>
        <taxon>Bacteria</taxon>
        <taxon>Pseudomonadati</taxon>
        <taxon>Pseudomonadota</taxon>
        <taxon>Alphaproteobacteria</taxon>
        <taxon>Sphingomonadales</taxon>
        <taxon>Erythrobacteraceae</taxon>
        <taxon>Croceicoccus</taxon>
    </lineage>
</organism>
<name>A0ABU2ZE88_9SPHN</name>
<dbReference type="EMBL" id="JAVRHS010000001">
    <property type="protein sequence ID" value="MDT0574912.1"/>
    <property type="molecule type" value="Genomic_DNA"/>
</dbReference>
<gene>
    <name evidence="2" type="ORF">RM533_01790</name>
</gene>
<keyword evidence="3" id="KW-1185">Reference proteome</keyword>